<dbReference type="EMBL" id="VFWZ01000008">
    <property type="protein sequence ID" value="TPN82996.1"/>
    <property type="molecule type" value="Genomic_DNA"/>
</dbReference>
<dbReference type="RefSeq" id="WP_140596557.1">
    <property type="nucleotide sequence ID" value="NZ_VFWZ01000008.1"/>
</dbReference>
<dbReference type="Gene3D" id="3.40.50.12370">
    <property type="match status" value="1"/>
</dbReference>
<proteinExistence type="inferred from homology"/>
<comment type="similarity">
    <text evidence="1">Belongs to the universal stress protein A family.</text>
</comment>
<dbReference type="OrthoDB" id="9788959at2"/>
<keyword evidence="4" id="KW-1185">Reference proteome</keyword>
<name>A0A504IX58_9FLAO</name>
<dbReference type="PRINTS" id="PR01438">
    <property type="entry name" value="UNVRSLSTRESS"/>
</dbReference>
<dbReference type="InterPro" id="IPR006015">
    <property type="entry name" value="Universal_stress_UspA"/>
</dbReference>
<gene>
    <name evidence="3" type="ORF">FHK87_21465</name>
</gene>
<dbReference type="PANTHER" id="PTHR46268">
    <property type="entry name" value="STRESS RESPONSE PROTEIN NHAX"/>
    <property type="match status" value="1"/>
</dbReference>
<comment type="caution">
    <text evidence="3">The sequence shown here is derived from an EMBL/GenBank/DDBJ whole genome shotgun (WGS) entry which is preliminary data.</text>
</comment>
<sequence length="300" mass="34682">MKNILVPTDFSENAFNAIKYALTLHKNEECTFFFLNVYTPAITHKYFMHNGLNYDNDKERDYLSKQGLKKTIERIKAEFWNAKHTYKTYSSPDTLTSKVKEIIDKENIELIILGNKGHSNLNQIFLGSNAVRILQSIKKCPVIIVPNDAKFTPLSEIAFATDFNKFYTKSEIAPILSLATSFDATVRVVHVQKQLRSLSDIQRFNLNILRKHFSSIEYYVHTVSETHSMSRTLGIFVEELQIHLLAMLNYPQGYMKQLVNESDVKQEEVFNKIPLLVIPELSDSYLEHLHKKDKESIISV</sequence>
<evidence type="ECO:0000256" key="1">
    <source>
        <dbReference type="ARBA" id="ARBA00008791"/>
    </source>
</evidence>
<dbReference type="PANTHER" id="PTHR46268:SF6">
    <property type="entry name" value="UNIVERSAL STRESS PROTEIN UP12"/>
    <property type="match status" value="1"/>
</dbReference>
<evidence type="ECO:0000313" key="3">
    <source>
        <dbReference type="EMBL" id="TPN82996.1"/>
    </source>
</evidence>
<dbReference type="AlphaFoldDB" id="A0A504IX58"/>
<organism evidence="3 4">
    <name type="scientific">Aquimarina algicola</name>
    <dbReference type="NCBI Taxonomy" id="2589995"/>
    <lineage>
        <taxon>Bacteria</taxon>
        <taxon>Pseudomonadati</taxon>
        <taxon>Bacteroidota</taxon>
        <taxon>Flavobacteriia</taxon>
        <taxon>Flavobacteriales</taxon>
        <taxon>Flavobacteriaceae</taxon>
        <taxon>Aquimarina</taxon>
    </lineage>
</organism>
<evidence type="ECO:0000313" key="4">
    <source>
        <dbReference type="Proteomes" id="UP000315540"/>
    </source>
</evidence>
<dbReference type="SUPFAM" id="SSF52402">
    <property type="entry name" value="Adenine nucleotide alpha hydrolases-like"/>
    <property type="match status" value="2"/>
</dbReference>
<dbReference type="Pfam" id="PF00582">
    <property type="entry name" value="Usp"/>
    <property type="match status" value="1"/>
</dbReference>
<protein>
    <submittedName>
        <fullName evidence="3">Universal stress protein</fullName>
    </submittedName>
</protein>
<dbReference type="Proteomes" id="UP000315540">
    <property type="component" value="Unassembled WGS sequence"/>
</dbReference>
<dbReference type="InterPro" id="IPR006016">
    <property type="entry name" value="UspA"/>
</dbReference>
<accession>A0A504IX58</accession>
<dbReference type="CDD" id="cd00293">
    <property type="entry name" value="USP-like"/>
    <property type="match status" value="1"/>
</dbReference>
<feature type="domain" description="UspA" evidence="2">
    <location>
        <begin position="1"/>
        <end position="146"/>
    </location>
</feature>
<reference evidence="3 4" key="1">
    <citation type="submission" date="2019-06" db="EMBL/GenBank/DDBJ databases">
        <authorList>
            <person name="Meng X."/>
        </authorList>
    </citation>
    <scope>NUCLEOTIDE SEQUENCE [LARGE SCALE GENOMIC DNA]</scope>
    <source>
        <strain evidence="3 4">M625</strain>
    </source>
</reference>
<evidence type="ECO:0000259" key="2">
    <source>
        <dbReference type="Pfam" id="PF00582"/>
    </source>
</evidence>